<proteinExistence type="inferred from homology"/>
<evidence type="ECO:0000256" key="1">
    <source>
        <dbReference type="ARBA" id="ARBA00004496"/>
    </source>
</evidence>
<dbReference type="InterPro" id="IPR020568">
    <property type="entry name" value="Ribosomal_Su5_D2-typ_SF"/>
</dbReference>
<sequence>MATPLLSKSEKSYIHTALLDTPPQRADGRTPHAFRAIALETGVASAANGSARVQIGGVGGTEVMAAVKLEVGTDGDGEGEGIMCSVSCSSSAYPHLAPTALDDRSHDLTGPLQAALAALAPSAAASLSITKGKHWRAHVDAVVLADAGGAWEAVCMAVRAALCDTKVPRTKGVEYRTQTQANSGAKSDRNKGGEGGDMDVDTETRSGFDTRAQGQSENWHGRGGEGDFELVDYWDEGEVLKGKEGWPVGVVLNLLPPIHILDATLPEEAALPLQLLLAFSFPPSPSAPEVCAMRLLGSGADLDVKAIGELVKAGESYARTIYDSLNAKLASEEARRGVKARERFAAARAR</sequence>
<dbReference type="Proteomes" id="UP000076532">
    <property type="component" value="Unassembled WGS sequence"/>
</dbReference>
<evidence type="ECO:0000259" key="8">
    <source>
        <dbReference type="Pfam" id="PF01138"/>
    </source>
</evidence>
<keyword evidence="10" id="KW-1185">Reference proteome</keyword>
<feature type="compositionally biased region" description="Polar residues" evidence="7">
    <location>
        <begin position="176"/>
        <end position="185"/>
    </location>
</feature>
<dbReference type="GO" id="GO:0034473">
    <property type="term" value="P:U1 snRNA 3'-end processing"/>
    <property type="evidence" value="ECO:0007669"/>
    <property type="project" value="TreeGrafter"/>
</dbReference>
<dbReference type="PANTHER" id="PTHR11097">
    <property type="entry name" value="EXOSOME COMPLEX EXONUCLEASE RIBOSOMAL RNA PROCESSING PROTEIN"/>
    <property type="match status" value="1"/>
</dbReference>
<evidence type="ECO:0000256" key="7">
    <source>
        <dbReference type="SAM" id="MobiDB-lite"/>
    </source>
</evidence>
<evidence type="ECO:0000256" key="6">
    <source>
        <dbReference type="ARBA" id="ARBA00042523"/>
    </source>
</evidence>
<keyword evidence="5" id="KW-0271">Exosome</keyword>
<dbReference type="OrthoDB" id="272245at2759"/>
<dbReference type="EMBL" id="KV417647">
    <property type="protein sequence ID" value="KZP12456.1"/>
    <property type="molecule type" value="Genomic_DNA"/>
</dbReference>
<dbReference type="GO" id="GO:0035925">
    <property type="term" value="F:mRNA 3'-UTR AU-rich region binding"/>
    <property type="evidence" value="ECO:0007669"/>
    <property type="project" value="TreeGrafter"/>
</dbReference>
<evidence type="ECO:0000256" key="5">
    <source>
        <dbReference type="ARBA" id="ARBA00022835"/>
    </source>
</evidence>
<dbReference type="PANTHER" id="PTHR11097:SF8">
    <property type="entry name" value="EXOSOME COMPLEX COMPONENT RRP42"/>
    <property type="match status" value="1"/>
</dbReference>
<dbReference type="GO" id="GO:0000467">
    <property type="term" value="P:exonucleolytic trimming to generate mature 3'-end of 5.8S rRNA from tricistronic rRNA transcript (SSU-rRNA, 5.8S rRNA, LSU-rRNA)"/>
    <property type="evidence" value="ECO:0007669"/>
    <property type="project" value="TreeGrafter"/>
</dbReference>
<dbReference type="GO" id="GO:0071028">
    <property type="term" value="P:nuclear mRNA surveillance"/>
    <property type="evidence" value="ECO:0007669"/>
    <property type="project" value="TreeGrafter"/>
</dbReference>
<name>A0A166BAY1_9AGAM</name>
<dbReference type="InterPro" id="IPR050590">
    <property type="entry name" value="Exosome_comp_Rrp42_subfam"/>
</dbReference>
<reference evidence="9 10" key="1">
    <citation type="journal article" date="2016" name="Mol. Biol. Evol.">
        <title>Comparative Genomics of Early-Diverging Mushroom-Forming Fungi Provides Insights into the Origins of Lignocellulose Decay Capabilities.</title>
        <authorList>
            <person name="Nagy L.G."/>
            <person name="Riley R."/>
            <person name="Tritt A."/>
            <person name="Adam C."/>
            <person name="Daum C."/>
            <person name="Floudas D."/>
            <person name="Sun H."/>
            <person name="Yadav J.S."/>
            <person name="Pangilinan J."/>
            <person name="Larsson K.H."/>
            <person name="Matsuura K."/>
            <person name="Barry K."/>
            <person name="Labutti K."/>
            <person name="Kuo R."/>
            <person name="Ohm R.A."/>
            <person name="Bhattacharya S.S."/>
            <person name="Shirouzu T."/>
            <person name="Yoshinaga Y."/>
            <person name="Martin F.M."/>
            <person name="Grigoriev I.V."/>
            <person name="Hibbett D.S."/>
        </authorList>
    </citation>
    <scope>NUCLEOTIDE SEQUENCE [LARGE SCALE GENOMIC DNA]</scope>
    <source>
        <strain evidence="9 10">CBS 109695</strain>
    </source>
</reference>
<dbReference type="GO" id="GO:0000177">
    <property type="term" value="C:cytoplasmic exosome (RNase complex)"/>
    <property type="evidence" value="ECO:0007669"/>
    <property type="project" value="TreeGrafter"/>
</dbReference>
<evidence type="ECO:0000313" key="9">
    <source>
        <dbReference type="EMBL" id="KZP12456.1"/>
    </source>
</evidence>
<dbReference type="Gene3D" id="3.30.230.70">
    <property type="entry name" value="GHMP Kinase, N-terminal domain"/>
    <property type="match status" value="1"/>
</dbReference>
<dbReference type="GO" id="GO:0034476">
    <property type="term" value="P:U5 snRNA 3'-end processing"/>
    <property type="evidence" value="ECO:0007669"/>
    <property type="project" value="TreeGrafter"/>
</dbReference>
<dbReference type="STRING" id="436010.A0A166BAY1"/>
<dbReference type="GO" id="GO:0000176">
    <property type="term" value="C:nuclear exosome (RNase complex)"/>
    <property type="evidence" value="ECO:0007669"/>
    <property type="project" value="TreeGrafter"/>
</dbReference>
<dbReference type="GO" id="GO:0005730">
    <property type="term" value="C:nucleolus"/>
    <property type="evidence" value="ECO:0007669"/>
    <property type="project" value="UniProtKB-SubCell"/>
</dbReference>
<dbReference type="SUPFAM" id="SSF55666">
    <property type="entry name" value="Ribonuclease PH domain 2-like"/>
    <property type="match status" value="1"/>
</dbReference>
<evidence type="ECO:0000313" key="10">
    <source>
        <dbReference type="Proteomes" id="UP000076532"/>
    </source>
</evidence>
<dbReference type="AlphaFoldDB" id="A0A166BAY1"/>
<dbReference type="InterPro" id="IPR027408">
    <property type="entry name" value="PNPase/RNase_PH_dom_sf"/>
</dbReference>
<evidence type="ECO:0000256" key="2">
    <source>
        <dbReference type="ARBA" id="ARBA00004604"/>
    </source>
</evidence>
<dbReference type="GO" id="GO:0016075">
    <property type="term" value="P:rRNA catabolic process"/>
    <property type="evidence" value="ECO:0007669"/>
    <property type="project" value="TreeGrafter"/>
</dbReference>
<dbReference type="SUPFAM" id="SSF54211">
    <property type="entry name" value="Ribosomal protein S5 domain 2-like"/>
    <property type="match status" value="1"/>
</dbReference>
<dbReference type="InterPro" id="IPR036345">
    <property type="entry name" value="ExoRNase_PH_dom2_sf"/>
</dbReference>
<dbReference type="GO" id="GO:0071038">
    <property type="term" value="P:TRAMP-dependent tRNA surveillance pathway"/>
    <property type="evidence" value="ECO:0007669"/>
    <property type="project" value="TreeGrafter"/>
</dbReference>
<comment type="similarity">
    <text evidence="3">Belongs to the RNase PH family.</text>
</comment>
<dbReference type="InterPro" id="IPR001247">
    <property type="entry name" value="ExoRNase_PH_dom1"/>
</dbReference>
<dbReference type="GO" id="GO:0034475">
    <property type="term" value="P:U4 snRNA 3'-end processing"/>
    <property type="evidence" value="ECO:0007669"/>
    <property type="project" value="TreeGrafter"/>
</dbReference>
<dbReference type="GO" id="GO:0071035">
    <property type="term" value="P:nuclear polyadenylation-dependent rRNA catabolic process"/>
    <property type="evidence" value="ECO:0007669"/>
    <property type="project" value="TreeGrafter"/>
</dbReference>
<protein>
    <recommendedName>
        <fullName evidence="6">Ribosomal RNA-processing protein 42</fullName>
    </recommendedName>
</protein>
<organism evidence="9 10">
    <name type="scientific">Athelia psychrophila</name>
    <dbReference type="NCBI Taxonomy" id="1759441"/>
    <lineage>
        <taxon>Eukaryota</taxon>
        <taxon>Fungi</taxon>
        <taxon>Dikarya</taxon>
        <taxon>Basidiomycota</taxon>
        <taxon>Agaricomycotina</taxon>
        <taxon>Agaricomycetes</taxon>
        <taxon>Agaricomycetidae</taxon>
        <taxon>Atheliales</taxon>
        <taxon>Atheliaceae</taxon>
        <taxon>Athelia</taxon>
    </lineage>
</organism>
<gene>
    <name evidence="9" type="ORF">FIBSPDRAFT_870252</name>
</gene>
<evidence type="ECO:0000256" key="3">
    <source>
        <dbReference type="ARBA" id="ARBA00006678"/>
    </source>
</evidence>
<feature type="domain" description="Exoribonuclease phosphorolytic" evidence="8">
    <location>
        <begin position="34"/>
        <end position="168"/>
    </location>
</feature>
<evidence type="ECO:0000256" key="4">
    <source>
        <dbReference type="ARBA" id="ARBA00022490"/>
    </source>
</evidence>
<accession>A0A166BAY1</accession>
<keyword evidence="4" id="KW-0963">Cytoplasm</keyword>
<dbReference type="Pfam" id="PF01138">
    <property type="entry name" value="RNase_PH"/>
    <property type="match status" value="1"/>
</dbReference>
<comment type="subcellular location">
    <subcellularLocation>
        <location evidence="1">Cytoplasm</location>
    </subcellularLocation>
    <subcellularLocation>
        <location evidence="2">Nucleus</location>
        <location evidence="2">Nucleolus</location>
    </subcellularLocation>
</comment>
<feature type="region of interest" description="Disordered" evidence="7">
    <location>
        <begin position="174"/>
        <end position="223"/>
    </location>
</feature>